<organism evidence="2 3">
    <name type="scientific">Candidatus Marithioploca araucensis</name>
    <dbReference type="NCBI Taxonomy" id="70273"/>
    <lineage>
        <taxon>Bacteria</taxon>
        <taxon>Pseudomonadati</taxon>
        <taxon>Pseudomonadota</taxon>
        <taxon>Gammaproteobacteria</taxon>
        <taxon>Thiotrichales</taxon>
        <taxon>Thiotrichaceae</taxon>
        <taxon>Candidatus Marithioploca</taxon>
    </lineage>
</organism>
<name>A0ABT7VVZ5_9GAMM</name>
<evidence type="ECO:0000256" key="1">
    <source>
        <dbReference type="SAM" id="Phobius"/>
    </source>
</evidence>
<evidence type="ECO:0000313" key="2">
    <source>
        <dbReference type="EMBL" id="MDM8563750.1"/>
    </source>
</evidence>
<keyword evidence="3" id="KW-1185">Reference proteome</keyword>
<keyword evidence="1" id="KW-0812">Transmembrane</keyword>
<evidence type="ECO:0000313" key="3">
    <source>
        <dbReference type="Proteomes" id="UP001171945"/>
    </source>
</evidence>
<proteinExistence type="predicted"/>
<evidence type="ECO:0008006" key="4">
    <source>
        <dbReference type="Google" id="ProtNLM"/>
    </source>
</evidence>
<feature type="transmembrane region" description="Helical" evidence="1">
    <location>
        <begin position="83"/>
        <end position="101"/>
    </location>
</feature>
<feature type="non-terminal residue" evidence="2">
    <location>
        <position position="1"/>
    </location>
</feature>
<sequence>YGVGIGAIIFFLGNRRFITHQWDNYAGGHFLSSDVRYNFTHNFYPGTMRVIGPWFKGSIVKLEQGLIHLTETLAGAFHSFYRLSYTPFYLLIVTVLALAWMF</sequence>
<dbReference type="EMBL" id="JAUCGM010000849">
    <property type="protein sequence ID" value="MDM8563750.1"/>
    <property type="molecule type" value="Genomic_DNA"/>
</dbReference>
<dbReference type="Proteomes" id="UP001171945">
    <property type="component" value="Unassembled WGS sequence"/>
</dbReference>
<keyword evidence="1" id="KW-0472">Membrane</keyword>
<accession>A0ABT7VVZ5</accession>
<protein>
    <recommendedName>
        <fullName evidence="4">NADH-quinone oxidoreductase subunit L</fullName>
    </recommendedName>
</protein>
<reference evidence="2" key="1">
    <citation type="submission" date="2023-06" db="EMBL/GenBank/DDBJ databases">
        <title>Uncultivated large filamentous bacteria from sulfidic sediments reveal new species and different genomic features in energy metabolism and defense.</title>
        <authorList>
            <person name="Fonseca A."/>
        </authorList>
    </citation>
    <scope>NUCLEOTIDE SEQUENCE</scope>
    <source>
        <strain evidence="2">HSG4</strain>
    </source>
</reference>
<keyword evidence="1" id="KW-1133">Transmembrane helix</keyword>
<gene>
    <name evidence="2" type="ORF">QUF54_10395</name>
</gene>
<comment type="caution">
    <text evidence="2">The sequence shown here is derived from an EMBL/GenBank/DDBJ whole genome shotgun (WGS) entry which is preliminary data.</text>
</comment>